<dbReference type="EMBL" id="JBEFKJ010000040">
    <property type="protein sequence ID" value="KAL2037446.1"/>
    <property type="molecule type" value="Genomic_DNA"/>
</dbReference>
<proteinExistence type="predicted"/>
<evidence type="ECO:0000313" key="2">
    <source>
        <dbReference type="EMBL" id="KAL2037446.1"/>
    </source>
</evidence>
<organism evidence="2 3">
    <name type="scientific">Stereocaulon virgatum</name>
    <dbReference type="NCBI Taxonomy" id="373712"/>
    <lineage>
        <taxon>Eukaryota</taxon>
        <taxon>Fungi</taxon>
        <taxon>Dikarya</taxon>
        <taxon>Ascomycota</taxon>
        <taxon>Pezizomycotina</taxon>
        <taxon>Lecanoromycetes</taxon>
        <taxon>OSLEUM clade</taxon>
        <taxon>Lecanoromycetidae</taxon>
        <taxon>Lecanorales</taxon>
        <taxon>Lecanorineae</taxon>
        <taxon>Stereocaulaceae</taxon>
        <taxon>Stereocaulon</taxon>
    </lineage>
</organism>
<comment type="caution">
    <text evidence="2">The sequence shown here is derived from an EMBL/GenBank/DDBJ whole genome shotgun (WGS) entry which is preliminary data.</text>
</comment>
<evidence type="ECO:0000256" key="1">
    <source>
        <dbReference type="SAM" id="MobiDB-lite"/>
    </source>
</evidence>
<sequence>MPVARTPTSEDLMSLTSSLERRSAPILVDAGVRKPALDAGVERRTTAPIVDDAGVMEPTEES</sequence>
<gene>
    <name evidence="2" type="ORF">N7G274_009726</name>
</gene>
<feature type="region of interest" description="Disordered" evidence="1">
    <location>
        <begin position="43"/>
        <end position="62"/>
    </location>
</feature>
<protein>
    <submittedName>
        <fullName evidence="2">Uncharacterized protein</fullName>
    </submittedName>
</protein>
<dbReference type="Proteomes" id="UP001590950">
    <property type="component" value="Unassembled WGS sequence"/>
</dbReference>
<reference evidence="2 3" key="1">
    <citation type="submission" date="2024-09" db="EMBL/GenBank/DDBJ databases">
        <title>Rethinking Asexuality: The Enigmatic Case of Functional Sexual Genes in Lepraria (Stereocaulaceae).</title>
        <authorList>
            <person name="Doellman M."/>
            <person name="Sun Y."/>
            <person name="Barcenas-Pena A."/>
            <person name="Lumbsch H.T."/>
            <person name="Grewe F."/>
        </authorList>
    </citation>
    <scope>NUCLEOTIDE SEQUENCE [LARGE SCALE GENOMIC DNA]</scope>
    <source>
        <strain evidence="2 3">Mercado 3170</strain>
    </source>
</reference>
<keyword evidence="3" id="KW-1185">Reference proteome</keyword>
<name>A0ABR3ZXM2_9LECA</name>
<evidence type="ECO:0000313" key="3">
    <source>
        <dbReference type="Proteomes" id="UP001590950"/>
    </source>
</evidence>
<accession>A0ABR3ZXM2</accession>